<comment type="caution">
    <text evidence="1">The sequence shown here is derived from an EMBL/GenBank/DDBJ whole genome shotgun (WGS) entry which is preliminary data.</text>
</comment>
<dbReference type="EMBL" id="MCOG01000174">
    <property type="protein sequence ID" value="ORY30420.1"/>
    <property type="molecule type" value="Genomic_DNA"/>
</dbReference>
<name>A0A1Y2B7A1_9FUNG</name>
<dbReference type="Proteomes" id="UP000193920">
    <property type="component" value="Unassembled WGS sequence"/>
</dbReference>
<protein>
    <submittedName>
        <fullName evidence="1">Uncharacterized protein</fullName>
    </submittedName>
</protein>
<accession>A0A1Y2B7A1</accession>
<dbReference type="AlphaFoldDB" id="A0A1Y2B7A1"/>
<evidence type="ECO:0000313" key="2">
    <source>
        <dbReference type="Proteomes" id="UP000193920"/>
    </source>
</evidence>
<sequence length="109" mass="12661">MSQIDLNLGTSSYSSTPTRRDNRMSFIEVKKAVKSFPILRKENITVKEWSNTLSCFFSIEKLEDFEGHSVYPSFNEIRKTLLTEMNEETDPKELYIKELEICETISGII</sequence>
<keyword evidence="2" id="KW-1185">Reference proteome</keyword>
<proteinExistence type="predicted"/>
<gene>
    <name evidence="1" type="ORF">LY90DRAFT_627338</name>
</gene>
<evidence type="ECO:0000313" key="1">
    <source>
        <dbReference type="EMBL" id="ORY30420.1"/>
    </source>
</evidence>
<organism evidence="1 2">
    <name type="scientific">Neocallimastix californiae</name>
    <dbReference type="NCBI Taxonomy" id="1754190"/>
    <lineage>
        <taxon>Eukaryota</taxon>
        <taxon>Fungi</taxon>
        <taxon>Fungi incertae sedis</taxon>
        <taxon>Chytridiomycota</taxon>
        <taxon>Chytridiomycota incertae sedis</taxon>
        <taxon>Neocallimastigomycetes</taxon>
        <taxon>Neocallimastigales</taxon>
        <taxon>Neocallimastigaceae</taxon>
        <taxon>Neocallimastix</taxon>
    </lineage>
</organism>
<reference evidence="1 2" key="1">
    <citation type="submission" date="2016-08" db="EMBL/GenBank/DDBJ databases">
        <title>A Parts List for Fungal Cellulosomes Revealed by Comparative Genomics.</title>
        <authorList>
            <consortium name="DOE Joint Genome Institute"/>
            <person name="Haitjema C.H."/>
            <person name="Gilmore S.P."/>
            <person name="Henske J.K."/>
            <person name="Solomon K.V."/>
            <person name="De Groot R."/>
            <person name="Kuo A."/>
            <person name="Mondo S.J."/>
            <person name="Salamov A.A."/>
            <person name="Labutti K."/>
            <person name="Zhao Z."/>
            <person name="Chiniquy J."/>
            <person name="Barry K."/>
            <person name="Brewer H.M."/>
            <person name="Purvine S.O."/>
            <person name="Wright A.T."/>
            <person name="Boxma B."/>
            <person name="Van Alen T."/>
            <person name="Hackstein J.H."/>
            <person name="Baker S.E."/>
            <person name="Grigoriev I.V."/>
            <person name="O'Malley M.A."/>
        </authorList>
    </citation>
    <scope>NUCLEOTIDE SEQUENCE [LARGE SCALE GENOMIC DNA]</scope>
    <source>
        <strain evidence="1 2">G1</strain>
    </source>
</reference>